<dbReference type="EMBL" id="JAKOGI010002294">
    <property type="protein sequence ID" value="KAJ8422329.1"/>
    <property type="molecule type" value="Genomic_DNA"/>
</dbReference>
<comment type="caution">
    <text evidence="2">The sequence shown here is derived from an EMBL/GenBank/DDBJ whole genome shotgun (WGS) entry which is preliminary data.</text>
</comment>
<gene>
    <name evidence="2" type="ORF">Cgig2_011166</name>
</gene>
<sequence>MASSRDTSLVAHLFGHLCLLTLLDLCIKHFMLKLRNKQTAAPSAIINIFQNIVDIKDLYQAINNFIKCPFNRELFSSEHHRVGVEEALKGSLVLLDAIASTMDIISLMNKSILELESSLRRKSSAEQKHIHAYIEEDPENGQHIPKKLTQCDSGLRTNDKDLIPSVRMLRVAQTISFSTLISVVAYLTLAKAKGTSFLILTRLMHSKCIAEKQGENSEIEKVDQAF</sequence>
<dbReference type="Pfam" id="PF03087">
    <property type="entry name" value="BPS1"/>
    <property type="match status" value="1"/>
</dbReference>
<dbReference type="Proteomes" id="UP001153076">
    <property type="component" value="Unassembled WGS sequence"/>
</dbReference>
<evidence type="ECO:0000313" key="2">
    <source>
        <dbReference type="EMBL" id="KAJ8422329.1"/>
    </source>
</evidence>
<proteinExistence type="predicted"/>
<dbReference type="PANTHER" id="PTHR33070">
    <property type="entry name" value="OS06G0725500 PROTEIN"/>
    <property type="match status" value="1"/>
</dbReference>
<keyword evidence="1" id="KW-1133">Transmembrane helix</keyword>
<reference evidence="2" key="1">
    <citation type="submission" date="2022-04" db="EMBL/GenBank/DDBJ databases">
        <title>Carnegiea gigantea Genome sequencing and assembly v2.</title>
        <authorList>
            <person name="Copetti D."/>
            <person name="Sanderson M.J."/>
            <person name="Burquez A."/>
            <person name="Wojciechowski M.F."/>
        </authorList>
    </citation>
    <scope>NUCLEOTIDE SEQUENCE</scope>
    <source>
        <strain evidence="2">SGP5-SGP5p</strain>
        <tissue evidence="2">Aerial part</tissue>
    </source>
</reference>
<keyword evidence="1" id="KW-0472">Membrane</keyword>
<name>A0A9Q1JH35_9CARY</name>
<dbReference type="AlphaFoldDB" id="A0A9Q1JH35"/>
<dbReference type="PANTHER" id="PTHR33070:SF115">
    <property type="entry name" value="T23E18.15"/>
    <property type="match status" value="1"/>
</dbReference>
<protein>
    <submittedName>
        <fullName evidence="2">Uncharacterized protein</fullName>
    </submittedName>
</protein>
<evidence type="ECO:0000313" key="3">
    <source>
        <dbReference type="Proteomes" id="UP001153076"/>
    </source>
</evidence>
<evidence type="ECO:0000256" key="1">
    <source>
        <dbReference type="SAM" id="Phobius"/>
    </source>
</evidence>
<organism evidence="2 3">
    <name type="scientific">Carnegiea gigantea</name>
    <dbReference type="NCBI Taxonomy" id="171969"/>
    <lineage>
        <taxon>Eukaryota</taxon>
        <taxon>Viridiplantae</taxon>
        <taxon>Streptophyta</taxon>
        <taxon>Embryophyta</taxon>
        <taxon>Tracheophyta</taxon>
        <taxon>Spermatophyta</taxon>
        <taxon>Magnoliopsida</taxon>
        <taxon>eudicotyledons</taxon>
        <taxon>Gunneridae</taxon>
        <taxon>Pentapetalae</taxon>
        <taxon>Caryophyllales</taxon>
        <taxon>Cactineae</taxon>
        <taxon>Cactaceae</taxon>
        <taxon>Cactoideae</taxon>
        <taxon>Echinocereeae</taxon>
        <taxon>Carnegiea</taxon>
    </lineage>
</organism>
<accession>A0A9Q1JH35</accession>
<dbReference type="GO" id="GO:0048367">
    <property type="term" value="P:shoot system development"/>
    <property type="evidence" value="ECO:0007669"/>
    <property type="project" value="InterPro"/>
</dbReference>
<dbReference type="GO" id="GO:0048364">
    <property type="term" value="P:root development"/>
    <property type="evidence" value="ECO:0007669"/>
    <property type="project" value="InterPro"/>
</dbReference>
<dbReference type="InterPro" id="IPR004320">
    <property type="entry name" value="BPS1_pln"/>
</dbReference>
<keyword evidence="1" id="KW-0812">Transmembrane</keyword>
<feature type="transmembrane region" description="Helical" evidence="1">
    <location>
        <begin position="6"/>
        <end position="27"/>
    </location>
</feature>
<keyword evidence="3" id="KW-1185">Reference proteome</keyword>